<dbReference type="Proteomes" id="UP001168363">
    <property type="component" value="Unassembled WGS sequence"/>
</dbReference>
<name>A0ABT8TL78_9ACTN</name>
<sequence length="190" mass="20841">MTDEIAAMRAIAHPVRLRILSLLTGTAMSAAEVARELGLTHANASYHLRLLADADELVVDGEEKIRGGVAKRYRYPHERDLEPGEPGAQRRPGAPSAYLRALGKELERRSRSRRPSTPGLSSDLEGWVDEETWEEVLELLMRASRLVHERNRPPRTEGTVHVSATALAFRMDDDVAAAEGADEADGGAGR</sequence>
<accession>A0ABT8TL78</accession>
<evidence type="ECO:0000313" key="4">
    <source>
        <dbReference type="Proteomes" id="UP001168363"/>
    </source>
</evidence>
<dbReference type="Pfam" id="PF12840">
    <property type="entry name" value="HTH_20"/>
    <property type="match status" value="1"/>
</dbReference>
<dbReference type="SUPFAM" id="SSF46785">
    <property type="entry name" value="Winged helix' DNA-binding domain"/>
    <property type="match status" value="1"/>
</dbReference>
<keyword evidence="4" id="KW-1185">Reference proteome</keyword>
<dbReference type="RefSeq" id="WP_302705733.1">
    <property type="nucleotide sequence ID" value="NZ_JAULSC010000002.1"/>
</dbReference>
<organism evidence="3 4">
    <name type="scientific">Nocardioides cremeus</name>
    <dbReference type="NCBI Taxonomy" id="3058044"/>
    <lineage>
        <taxon>Bacteria</taxon>
        <taxon>Bacillati</taxon>
        <taxon>Actinomycetota</taxon>
        <taxon>Actinomycetes</taxon>
        <taxon>Propionibacteriales</taxon>
        <taxon>Nocardioidaceae</taxon>
        <taxon>Nocardioides</taxon>
    </lineage>
</organism>
<dbReference type="InterPro" id="IPR036390">
    <property type="entry name" value="WH_DNA-bd_sf"/>
</dbReference>
<dbReference type="CDD" id="cd00090">
    <property type="entry name" value="HTH_ARSR"/>
    <property type="match status" value="1"/>
</dbReference>
<dbReference type="Gene3D" id="1.10.10.10">
    <property type="entry name" value="Winged helix-like DNA-binding domain superfamily/Winged helix DNA-binding domain"/>
    <property type="match status" value="1"/>
</dbReference>
<evidence type="ECO:0000313" key="3">
    <source>
        <dbReference type="EMBL" id="MDO3394719.1"/>
    </source>
</evidence>
<evidence type="ECO:0000256" key="1">
    <source>
        <dbReference type="SAM" id="MobiDB-lite"/>
    </source>
</evidence>
<gene>
    <name evidence="3" type="ORF">QWJ41_03220</name>
</gene>
<feature type="domain" description="HTH arsR-type" evidence="2">
    <location>
        <begin position="6"/>
        <end position="92"/>
    </location>
</feature>
<feature type="region of interest" description="Disordered" evidence="1">
    <location>
        <begin position="105"/>
        <end position="124"/>
    </location>
</feature>
<evidence type="ECO:0000259" key="2">
    <source>
        <dbReference type="SMART" id="SM00418"/>
    </source>
</evidence>
<dbReference type="InterPro" id="IPR001845">
    <property type="entry name" value="HTH_ArsR_DNA-bd_dom"/>
</dbReference>
<comment type="caution">
    <text evidence="3">The sequence shown here is derived from an EMBL/GenBank/DDBJ whole genome shotgun (WGS) entry which is preliminary data.</text>
</comment>
<protein>
    <submittedName>
        <fullName evidence="3">Helix-turn-helix domain-containing protein</fullName>
    </submittedName>
</protein>
<dbReference type="SMART" id="SM00418">
    <property type="entry name" value="HTH_ARSR"/>
    <property type="match status" value="1"/>
</dbReference>
<dbReference type="InterPro" id="IPR011991">
    <property type="entry name" value="ArsR-like_HTH"/>
</dbReference>
<reference evidence="3" key="1">
    <citation type="submission" date="2023-06" db="EMBL/GenBank/DDBJ databases">
        <title>Genome sequence of Nocardioides sp. SOB44.</title>
        <authorList>
            <person name="Zhang G."/>
        </authorList>
    </citation>
    <scope>NUCLEOTIDE SEQUENCE</scope>
    <source>
        <strain evidence="3">SOB44</strain>
    </source>
</reference>
<proteinExistence type="predicted"/>
<dbReference type="EMBL" id="JAULSC010000002">
    <property type="protein sequence ID" value="MDO3394719.1"/>
    <property type="molecule type" value="Genomic_DNA"/>
</dbReference>
<dbReference type="InterPro" id="IPR036388">
    <property type="entry name" value="WH-like_DNA-bd_sf"/>
</dbReference>